<feature type="region of interest" description="Disordered" evidence="2">
    <location>
        <begin position="1"/>
        <end position="24"/>
    </location>
</feature>
<dbReference type="InterPro" id="IPR037069">
    <property type="entry name" value="AcylCoA_DH/ox_N_sf"/>
</dbReference>
<evidence type="ECO:0000259" key="4">
    <source>
        <dbReference type="Pfam" id="PF08028"/>
    </source>
</evidence>
<dbReference type="GO" id="GO:0006552">
    <property type="term" value="P:L-leucine catabolic process"/>
    <property type="evidence" value="ECO:0007669"/>
    <property type="project" value="TreeGrafter"/>
</dbReference>
<dbReference type="SUPFAM" id="SSF56645">
    <property type="entry name" value="Acyl-CoA dehydrogenase NM domain-like"/>
    <property type="match status" value="1"/>
</dbReference>
<dbReference type="InterPro" id="IPR046373">
    <property type="entry name" value="Acyl-CoA_Oxase/DH_mid-dom_sf"/>
</dbReference>
<evidence type="ECO:0000313" key="5">
    <source>
        <dbReference type="EMBL" id="HIW99367.1"/>
    </source>
</evidence>
<evidence type="ECO:0000313" key="6">
    <source>
        <dbReference type="Proteomes" id="UP000824151"/>
    </source>
</evidence>
<proteinExistence type="predicted"/>
<reference evidence="5" key="2">
    <citation type="submission" date="2021-04" db="EMBL/GenBank/DDBJ databases">
        <authorList>
            <person name="Gilroy R."/>
        </authorList>
    </citation>
    <scope>NUCLEOTIDE SEQUENCE</scope>
    <source>
        <strain evidence="5">ChiHejej3B27-3195</strain>
    </source>
</reference>
<protein>
    <submittedName>
        <fullName evidence="5">Acyl-CoA dehydrogenase family protein</fullName>
    </submittedName>
</protein>
<keyword evidence="1" id="KW-0560">Oxidoreductase</keyword>
<dbReference type="GO" id="GO:0050660">
    <property type="term" value="F:flavin adenine dinucleotide binding"/>
    <property type="evidence" value="ECO:0007669"/>
    <property type="project" value="InterPro"/>
</dbReference>
<dbReference type="Gene3D" id="1.10.540.10">
    <property type="entry name" value="Acyl-CoA dehydrogenase/oxidase, N-terminal domain"/>
    <property type="match status" value="1"/>
</dbReference>
<dbReference type="Pfam" id="PF08028">
    <property type="entry name" value="Acyl-CoA_dh_2"/>
    <property type="match status" value="1"/>
</dbReference>
<dbReference type="SUPFAM" id="SSF47203">
    <property type="entry name" value="Acyl-CoA dehydrogenase C-terminal domain-like"/>
    <property type="match status" value="1"/>
</dbReference>
<comment type="caution">
    <text evidence="5">The sequence shown here is derived from an EMBL/GenBank/DDBJ whole genome shotgun (WGS) entry which is preliminary data.</text>
</comment>
<evidence type="ECO:0000256" key="1">
    <source>
        <dbReference type="ARBA" id="ARBA00023002"/>
    </source>
</evidence>
<reference evidence="5" key="1">
    <citation type="journal article" date="2021" name="PeerJ">
        <title>Extensive microbial diversity within the chicken gut microbiome revealed by metagenomics and culture.</title>
        <authorList>
            <person name="Gilroy R."/>
            <person name="Ravi A."/>
            <person name="Getino M."/>
            <person name="Pursley I."/>
            <person name="Horton D.L."/>
            <person name="Alikhan N.F."/>
            <person name="Baker D."/>
            <person name="Gharbi K."/>
            <person name="Hall N."/>
            <person name="Watson M."/>
            <person name="Adriaenssens E.M."/>
            <person name="Foster-Nyarko E."/>
            <person name="Jarju S."/>
            <person name="Secka A."/>
            <person name="Antonio M."/>
            <person name="Oren A."/>
            <person name="Chaudhuri R.R."/>
            <person name="La Ragione R."/>
            <person name="Hildebrand F."/>
            <person name="Pallen M.J."/>
        </authorList>
    </citation>
    <scope>NUCLEOTIDE SEQUENCE</scope>
    <source>
        <strain evidence="5">ChiHejej3B27-3195</strain>
    </source>
</reference>
<dbReference type="InterPro" id="IPR013786">
    <property type="entry name" value="AcylCoA_DH/ox_N"/>
</dbReference>
<dbReference type="Gene3D" id="2.40.110.10">
    <property type="entry name" value="Butyryl-CoA Dehydrogenase, subunit A, domain 2"/>
    <property type="match status" value="1"/>
</dbReference>
<feature type="domain" description="Acyl-CoA dehydrogenase/oxidase N-terminal" evidence="3">
    <location>
        <begin position="38"/>
        <end position="123"/>
    </location>
</feature>
<accession>A0A9D1URU5</accession>
<dbReference type="InterPro" id="IPR009100">
    <property type="entry name" value="AcylCoA_DH/oxidase_NM_dom_sf"/>
</dbReference>
<sequence length="444" mass="46791">MPHFSWSAAEANTEAPGQPGSPPTALTETIAVLEAGAVDRESARRLPSQEIRDLADAGIGKLRVPAAFGGYGLDWVATTRILLAVAAADSNVVQALRAHQAVVEDALWQGDTFSQRWLHRLGEGALAGNAWTEPGAGGLARSGTQLSHGPQGPVVHGEKAYTTGSLFADWLDVTAADDQGRELGVFVRRDQPGVSVRDDWNGFGQRTTASGGITLDGAAVDPAEIRELTDRFPYQTALYQHILIVALAGIAEAAARDAAAEVSARKRVYSHGNGDSSAHDPQILQAVGEIDAAAALARASALSTAQAIEDAAAARELAEEEQHRLAIEAELATARAQVALHRPVLDAVTRIFDALGASAVDRAKQLDRHWRNARTVTSHNPWIYKARILGDYRVNGTEPVRLWSVGTPSSSGAENAVPEKGSPPDSGPAQHDEAVRNSATGGAN</sequence>
<evidence type="ECO:0000259" key="3">
    <source>
        <dbReference type="Pfam" id="PF02771"/>
    </source>
</evidence>
<evidence type="ECO:0000256" key="2">
    <source>
        <dbReference type="SAM" id="MobiDB-lite"/>
    </source>
</evidence>
<dbReference type="InterPro" id="IPR036250">
    <property type="entry name" value="AcylCo_DH-like_C"/>
</dbReference>
<dbReference type="EMBL" id="DXGD01000158">
    <property type="protein sequence ID" value="HIW99367.1"/>
    <property type="molecule type" value="Genomic_DNA"/>
</dbReference>
<dbReference type="Pfam" id="PF02771">
    <property type="entry name" value="Acyl-CoA_dh_N"/>
    <property type="match status" value="1"/>
</dbReference>
<dbReference type="PANTHER" id="PTHR43884">
    <property type="entry name" value="ACYL-COA DEHYDROGENASE"/>
    <property type="match status" value="1"/>
</dbReference>
<organism evidence="5 6">
    <name type="scientific">Candidatus Nesterenkonia stercoripullorum</name>
    <dbReference type="NCBI Taxonomy" id="2838701"/>
    <lineage>
        <taxon>Bacteria</taxon>
        <taxon>Bacillati</taxon>
        <taxon>Actinomycetota</taxon>
        <taxon>Actinomycetes</taxon>
        <taxon>Micrococcales</taxon>
        <taxon>Micrococcaceae</taxon>
        <taxon>Nesterenkonia</taxon>
    </lineage>
</organism>
<gene>
    <name evidence="5" type="ORF">H9871_04420</name>
</gene>
<dbReference type="Gene3D" id="1.20.140.10">
    <property type="entry name" value="Butyryl-CoA Dehydrogenase, subunit A, domain 3"/>
    <property type="match status" value="1"/>
</dbReference>
<dbReference type="AlphaFoldDB" id="A0A9D1URU5"/>
<dbReference type="PANTHER" id="PTHR43884:SF12">
    <property type="entry name" value="ISOVALERYL-COA DEHYDROGENASE, MITOCHONDRIAL-RELATED"/>
    <property type="match status" value="1"/>
</dbReference>
<feature type="domain" description="Acyl-CoA dehydrogenase C-terminal" evidence="4">
    <location>
        <begin position="248"/>
        <end position="380"/>
    </location>
</feature>
<dbReference type="GO" id="GO:0008470">
    <property type="term" value="F:3-methylbutanoyl-CoA dehydrogenase activity"/>
    <property type="evidence" value="ECO:0007669"/>
    <property type="project" value="TreeGrafter"/>
</dbReference>
<name>A0A9D1URU5_9MICC</name>
<dbReference type="InterPro" id="IPR013107">
    <property type="entry name" value="Acyl-CoA_DH_C"/>
</dbReference>
<feature type="region of interest" description="Disordered" evidence="2">
    <location>
        <begin position="405"/>
        <end position="444"/>
    </location>
</feature>
<dbReference type="Proteomes" id="UP000824151">
    <property type="component" value="Unassembled WGS sequence"/>
</dbReference>